<feature type="region of interest" description="Disordered" evidence="1">
    <location>
        <begin position="1"/>
        <end position="29"/>
    </location>
</feature>
<feature type="compositionally biased region" description="Basic and acidic residues" evidence="1">
    <location>
        <begin position="425"/>
        <end position="446"/>
    </location>
</feature>
<protein>
    <recommendedName>
        <fullName evidence="3">Charged multivesicular body protein 7</fullName>
    </recommendedName>
</protein>
<dbReference type="Pfam" id="PF03357">
    <property type="entry name" value="Snf7"/>
    <property type="match status" value="1"/>
</dbReference>
<feature type="region of interest" description="Disordered" evidence="1">
    <location>
        <begin position="425"/>
        <end position="465"/>
    </location>
</feature>
<feature type="compositionally biased region" description="Low complexity" evidence="1">
    <location>
        <begin position="450"/>
        <end position="465"/>
    </location>
</feature>
<evidence type="ECO:0000313" key="2">
    <source>
        <dbReference type="EMBL" id="CAD9078213.1"/>
    </source>
</evidence>
<dbReference type="AlphaFoldDB" id="A0A7S1KNY4"/>
<reference evidence="2" key="1">
    <citation type="submission" date="2021-01" db="EMBL/GenBank/DDBJ databases">
        <authorList>
            <person name="Corre E."/>
            <person name="Pelletier E."/>
            <person name="Niang G."/>
            <person name="Scheremetjew M."/>
            <person name="Finn R."/>
            <person name="Kale V."/>
            <person name="Holt S."/>
            <person name="Cochrane G."/>
            <person name="Meng A."/>
            <person name="Brown T."/>
            <person name="Cohen L."/>
        </authorList>
    </citation>
    <scope>NUCLEOTIDE SEQUENCE</scope>
    <source>
        <strain evidence="2">WS</strain>
    </source>
</reference>
<dbReference type="EMBL" id="HBGD01001731">
    <property type="protein sequence ID" value="CAD9078213.1"/>
    <property type="molecule type" value="Transcribed_RNA"/>
</dbReference>
<evidence type="ECO:0008006" key="3">
    <source>
        <dbReference type="Google" id="ProtNLM"/>
    </source>
</evidence>
<feature type="compositionally biased region" description="Basic and acidic residues" evidence="1">
    <location>
        <begin position="574"/>
        <end position="591"/>
    </location>
</feature>
<dbReference type="PANTHER" id="PTHR22761">
    <property type="entry name" value="CHARGED MULTIVESICULAR BODY PROTEIN"/>
    <property type="match status" value="1"/>
</dbReference>
<feature type="region of interest" description="Disordered" evidence="1">
    <location>
        <begin position="574"/>
        <end position="631"/>
    </location>
</feature>
<dbReference type="Gene3D" id="1.10.287.1060">
    <property type="entry name" value="ESAT-6-like"/>
    <property type="match status" value="1"/>
</dbReference>
<dbReference type="PANTHER" id="PTHR22761:SF96">
    <property type="entry name" value="BCDNA.GH08385"/>
    <property type="match status" value="1"/>
</dbReference>
<accession>A0A7S1KNY4</accession>
<dbReference type="GO" id="GO:0005771">
    <property type="term" value="C:multivesicular body"/>
    <property type="evidence" value="ECO:0007669"/>
    <property type="project" value="TreeGrafter"/>
</dbReference>
<feature type="compositionally biased region" description="Basic and acidic residues" evidence="1">
    <location>
        <begin position="598"/>
        <end position="612"/>
    </location>
</feature>
<dbReference type="GO" id="GO:0009898">
    <property type="term" value="C:cytoplasmic side of plasma membrane"/>
    <property type="evidence" value="ECO:0007669"/>
    <property type="project" value="TreeGrafter"/>
</dbReference>
<evidence type="ECO:0000256" key="1">
    <source>
        <dbReference type="SAM" id="MobiDB-lite"/>
    </source>
</evidence>
<feature type="compositionally biased region" description="Polar residues" evidence="1">
    <location>
        <begin position="1"/>
        <end position="27"/>
    </location>
</feature>
<dbReference type="GO" id="GO:0032511">
    <property type="term" value="P:late endosome to vacuole transport via multivesicular body sorting pathway"/>
    <property type="evidence" value="ECO:0007669"/>
    <property type="project" value="TreeGrafter"/>
</dbReference>
<feature type="compositionally biased region" description="Acidic residues" evidence="1">
    <location>
        <begin position="613"/>
        <end position="631"/>
    </location>
</feature>
<dbReference type="InterPro" id="IPR005024">
    <property type="entry name" value="Snf7_fam"/>
</dbReference>
<dbReference type="GO" id="GO:0000815">
    <property type="term" value="C:ESCRT III complex"/>
    <property type="evidence" value="ECO:0007669"/>
    <property type="project" value="TreeGrafter"/>
</dbReference>
<sequence length="631" mass="71845">MSSSESIPSHQTPQLTQSQPNTFNPTLTPKHLLTSLKKDRSVNPSDWDAKIDFWSNRIINDVPKRVRLNGIEIRDACRVSDAADSSDNILHQKNGNTHPAATTTHYRDWQRILQELVKRTVFLPLPEFERLYDPLKQESFGKWLLNRVGWLGGGEDDSKVNNVGNLPESEALSQQYLNVALLRDICIQWINEVYEKASTESDLIVSPGEIDHYFMTQGIDISAPQFANAFTELNDVRHLINFMHHEGPATRVPLLHNRCALKFSTDSSHRGNEKISESHRGVAQLKDTLHTLHKQAHELENRIQESTYNVRKNIQHQKKSKAKWEMGRKRMLENALERRRASIRNLEEILSSIQTAETDMQVMEALKSGTTSLRVLTADMGDVEGGLEEMADALADYKDIQDVLDAQFMEVEHVDDDEILKDLEKLSMEEQEKEEDAARKKMRGDESGVTTTATTSPSSSSPIPLPDISEISFSLKLLDDEISRIEREIGALGTAAACPKYLRDFQKELNMTYKLSKLKLKKRKRHMDEMLSVLEGKQQEFEKKALDLEEGGNSQDAGRYAHYAELVQEEISEIIEKHPELKQKQEQESNKKPNQSETPHKSVFEEQERQEAAEGEGVSEDVMEEEAPVAQ</sequence>
<gene>
    <name evidence="2" type="ORF">PCOS0759_LOCUS1445</name>
</gene>
<organism evidence="2">
    <name type="scientific">Percolomonas cosmopolitus</name>
    <dbReference type="NCBI Taxonomy" id="63605"/>
    <lineage>
        <taxon>Eukaryota</taxon>
        <taxon>Discoba</taxon>
        <taxon>Heterolobosea</taxon>
        <taxon>Tetramitia</taxon>
        <taxon>Eutetramitia</taxon>
        <taxon>Percolomonadidae</taxon>
        <taxon>Percolomonas</taxon>
    </lineage>
</organism>
<proteinExistence type="predicted"/>
<name>A0A7S1KNY4_9EUKA</name>
<dbReference type="GO" id="GO:0006900">
    <property type="term" value="P:vesicle budding from membrane"/>
    <property type="evidence" value="ECO:0007669"/>
    <property type="project" value="TreeGrafter"/>
</dbReference>